<dbReference type="GO" id="GO:0006281">
    <property type="term" value="P:DNA repair"/>
    <property type="evidence" value="ECO:0007669"/>
    <property type="project" value="InterPro"/>
</dbReference>
<dbReference type="InterPro" id="IPR036775">
    <property type="entry name" value="DNA_pol_Y-fam_lit_finger_sf"/>
</dbReference>
<accession>A0A4R2BIG6</accession>
<evidence type="ECO:0000259" key="1">
    <source>
        <dbReference type="Pfam" id="PF11799"/>
    </source>
</evidence>
<organism evidence="2 3">
    <name type="scientific">Sinorhizobium americanum</name>
    <dbReference type="NCBI Taxonomy" id="194963"/>
    <lineage>
        <taxon>Bacteria</taxon>
        <taxon>Pseudomonadati</taxon>
        <taxon>Pseudomonadota</taxon>
        <taxon>Alphaproteobacteria</taxon>
        <taxon>Hyphomicrobiales</taxon>
        <taxon>Rhizobiaceae</taxon>
        <taxon>Sinorhizobium/Ensifer group</taxon>
        <taxon>Sinorhizobium</taxon>
    </lineage>
</organism>
<proteinExistence type="predicted"/>
<dbReference type="GO" id="GO:0003684">
    <property type="term" value="F:damaged DNA binding"/>
    <property type="evidence" value="ECO:0007669"/>
    <property type="project" value="InterPro"/>
</dbReference>
<dbReference type="Pfam" id="PF11799">
    <property type="entry name" value="IMS_C"/>
    <property type="match status" value="1"/>
</dbReference>
<reference evidence="2 3" key="1">
    <citation type="submission" date="2019-03" db="EMBL/GenBank/DDBJ databases">
        <title>Genomic Encyclopedia of Type Strains, Phase IV (KMG-V): Genome sequencing to study the core and pangenomes of soil and plant-associated prokaryotes.</title>
        <authorList>
            <person name="Whitman W."/>
        </authorList>
    </citation>
    <scope>NUCLEOTIDE SEQUENCE [LARGE SCALE GENOMIC DNA]</scope>
    <source>
        <strain evidence="2 3">23C40</strain>
    </source>
</reference>
<evidence type="ECO:0000313" key="3">
    <source>
        <dbReference type="Proteomes" id="UP000295043"/>
    </source>
</evidence>
<comment type="caution">
    <text evidence="2">The sequence shown here is derived from an EMBL/GenBank/DDBJ whole genome shotgun (WGS) entry which is preliminary data.</text>
</comment>
<gene>
    <name evidence="2" type="ORF">EV184_11610</name>
</gene>
<dbReference type="EMBL" id="SLVU01000016">
    <property type="protein sequence ID" value="TCN26937.1"/>
    <property type="molecule type" value="Genomic_DNA"/>
</dbReference>
<dbReference type="Gene3D" id="3.30.1490.100">
    <property type="entry name" value="DNA polymerase, Y-family, little finger domain"/>
    <property type="match status" value="1"/>
</dbReference>
<evidence type="ECO:0000313" key="2">
    <source>
        <dbReference type="EMBL" id="TCN26937.1"/>
    </source>
</evidence>
<dbReference type="GO" id="GO:0003887">
    <property type="term" value="F:DNA-directed DNA polymerase activity"/>
    <property type="evidence" value="ECO:0007669"/>
    <property type="project" value="UniProtKB-EC"/>
</dbReference>
<protein>
    <submittedName>
        <fullName evidence="2">ImpB/mucB/samB family protein</fullName>
    </submittedName>
</protein>
<dbReference type="AlphaFoldDB" id="A0A4R2BIG6"/>
<name>A0A4R2BIG6_9HYPH</name>
<feature type="domain" description="DNA polymerase Y-family little finger" evidence="1">
    <location>
        <begin position="17"/>
        <end position="86"/>
    </location>
</feature>
<dbReference type="Proteomes" id="UP000295043">
    <property type="component" value="Unassembled WGS sequence"/>
</dbReference>
<dbReference type="InterPro" id="IPR017961">
    <property type="entry name" value="DNA_pol_Y-fam_little_finger"/>
</dbReference>
<sequence>MSSSPSGASSKGLAVEANSIRGKTVTLKVKWADFTQITRSKTTAQPLANAAEISGIVEQLLTPIFPVPKGIRLLGVTLSSLDQANEDKPQLVLAL</sequence>
<dbReference type="SUPFAM" id="SSF100879">
    <property type="entry name" value="Lesion bypass DNA polymerase (Y-family), little finger domain"/>
    <property type="match status" value="1"/>
</dbReference>